<dbReference type="EMBL" id="CP053540">
    <property type="protein sequence ID" value="WOB43210.1"/>
    <property type="molecule type" value="Genomic_DNA"/>
</dbReference>
<accession>A0AA97B9T3</accession>
<name>A0AA97B9T3_9CYAN</name>
<proteinExistence type="predicted"/>
<organism evidence="1">
    <name type="scientific">Thermoleptolyngbya oregonensis NK1-22</name>
    <dbReference type="NCBI Taxonomy" id="2547457"/>
    <lineage>
        <taxon>Bacteria</taxon>
        <taxon>Bacillati</taxon>
        <taxon>Cyanobacteriota</taxon>
        <taxon>Cyanophyceae</taxon>
        <taxon>Oculatellales</taxon>
        <taxon>Oculatellaceae</taxon>
        <taxon>Thermoleptolyngbya</taxon>
    </lineage>
</organism>
<dbReference type="KEGG" id="tog:HNI00_08595"/>
<dbReference type="AlphaFoldDB" id="A0AA97B9T3"/>
<reference evidence="1" key="1">
    <citation type="submission" date="2020-05" db="EMBL/GenBank/DDBJ databases">
        <authorList>
            <person name="Zhu T."/>
            <person name="Keshari N."/>
            <person name="Lu X."/>
        </authorList>
    </citation>
    <scope>NUCLEOTIDE SEQUENCE</scope>
    <source>
        <strain evidence="1">NK1-22</strain>
    </source>
</reference>
<sequence>MAGYVLMRHKICVTDICVTEYALANMRPQTVPCRIATGESVQRAIALVLRVYSACVEAPPASKRLLC</sequence>
<gene>
    <name evidence="1" type="ORF">HNI00_08595</name>
</gene>
<protein>
    <submittedName>
        <fullName evidence="1">Uncharacterized protein</fullName>
    </submittedName>
</protein>
<dbReference type="RefSeq" id="WP_316792487.1">
    <property type="nucleotide sequence ID" value="NZ_CP053540.1"/>
</dbReference>
<evidence type="ECO:0000313" key="1">
    <source>
        <dbReference type="EMBL" id="WOB43210.1"/>
    </source>
</evidence>